<reference evidence="1 2" key="1">
    <citation type="submission" date="2018-05" db="EMBL/GenBank/DDBJ databases">
        <title>Genomic Encyclopedia of Type Strains, Phase IV (KMG-IV): sequencing the most valuable type-strain genomes for metagenomic binning, comparative biology and taxonomic classification.</title>
        <authorList>
            <person name="Goeker M."/>
        </authorList>
    </citation>
    <scope>NUCLEOTIDE SEQUENCE [LARGE SCALE GENOMIC DNA]</scope>
    <source>
        <strain evidence="1 2">DSM 44704</strain>
    </source>
</reference>
<organism evidence="1 2">
    <name type="scientific">Nocardia tenerifensis</name>
    <dbReference type="NCBI Taxonomy" id="228006"/>
    <lineage>
        <taxon>Bacteria</taxon>
        <taxon>Bacillati</taxon>
        <taxon>Actinomycetota</taxon>
        <taxon>Actinomycetes</taxon>
        <taxon>Mycobacteriales</taxon>
        <taxon>Nocardiaceae</taxon>
        <taxon>Nocardia</taxon>
    </lineage>
</organism>
<comment type="caution">
    <text evidence="1">The sequence shown here is derived from an EMBL/GenBank/DDBJ whole genome shotgun (WGS) entry which is preliminary data.</text>
</comment>
<keyword evidence="2" id="KW-1185">Reference proteome</keyword>
<dbReference type="Proteomes" id="UP000247569">
    <property type="component" value="Unassembled WGS sequence"/>
</dbReference>
<dbReference type="OrthoDB" id="9946141at2"/>
<accession>A0A318KD78</accession>
<proteinExistence type="predicted"/>
<dbReference type="RefSeq" id="WP_040733922.1">
    <property type="nucleotide sequence ID" value="NZ_QJKF01000019.1"/>
</dbReference>
<evidence type="ECO:0000313" key="2">
    <source>
        <dbReference type="Proteomes" id="UP000247569"/>
    </source>
</evidence>
<dbReference type="AlphaFoldDB" id="A0A318KD78"/>
<evidence type="ECO:0000313" key="1">
    <source>
        <dbReference type="EMBL" id="PXX56534.1"/>
    </source>
</evidence>
<dbReference type="EMBL" id="QJKF01000019">
    <property type="protein sequence ID" value="PXX56534.1"/>
    <property type="molecule type" value="Genomic_DNA"/>
</dbReference>
<sequence length="93" mass="9642">MEIVVAHPDNADQNVAAVVAAANLAADAVLGTAANPITQAQLAQNTTADARQHLHIGLEAHSDALDELDDTPEVVAATTRVQTALERLEAIDP</sequence>
<protein>
    <submittedName>
        <fullName evidence="1">Uncharacterized protein</fullName>
    </submittedName>
</protein>
<name>A0A318KD78_9NOCA</name>
<gene>
    <name evidence="1" type="ORF">DFR70_11986</name>
</gene>